<dbReference type="EMBL" id="PGCI01001232">
    <property type="protein sequence ID" value="PLW06319.1"/>
    <property type="molecule type" value="Genomic_DNA"/>
</dbReference>
<evidence type="ECO:0000313" key="3">
    <source>
        <dbReference type="Proteomes" id="UP000235392"/>
    </source>
</evidence>
<comment type="caution">
    <text evidence="2">The sequence shown here is derived from an EMBL/GenBank/DDBJ whole genome shotgun (WGS) entry which is preliminary data.</text>
</comment>
<feature type="region of interest" description="Disordered" evidence="1">
    <location>
        <begin position="46"/>
        <end position="65"/>
    </location>
</feature>
<dbReference type="AlphaFoldDB" id="A0A2N5RZA0"/>
<name>A0A2N5RZA0_9BASI</name>
<proteinExistence type="predicted"/>
<organism evidence="2 3">
    <name type="scientific">Puccinia coronata f. sp. avenae</name>
    <dbReference type="NCBI Taxonomy" id="200324"/>
    <lineage>
        <taxon>Eukaryota</taxon>
        <taxon>Fungi</taxon>
        <taxon>Dikarya</taxon>
        <taxon>Basidiomycota</taxon>
        <taxon>Pucciniomycotina</taxon>
        <taxon>Pucciniomycetes</taxon>
        <taxon>Pucciniales</taxon>
        <taxon>Pucciniaceae</taxon>
        <taxon>Puccinia</taxon>
    </lineage>
</organism>
<accession>A0A2N5RZA0</accession>
<protein>
    <submittedName>
        <fullName evidence="2">Uncharacterized protein</fullName>
    </submittedName>
</protein>
<reference evidence="2 3" key="1">
    <citation type="submission" date="2017-11" db="EMBL/GenBank/DDBJ databases">
        <title>De novo assembly and phasing of dikaryotic genomes from two isolates of Puccinia coronata f. sp. avenae, the causal agent of oat crown rust.</title>
        <authorList>
            <person name="Miller M.E."/>
            <person name="Zhang Y."/>
            <person name="Omidvar V."/>
            <person name="Sperschneider J."/>
            <person name="Schwessinger B."/>
            <person name="Raley C."/>
            <person name="Palmer J.M."/>
            <person name="Garnica D."/>
            <person name="Upadhyaya N."/>
            <person name="Rathjen J."/>
            <person name="Taylor J.M."/>
            <person name="Park R.F."/>
            <person name="Dodds P.N."/>
            <person name="Hirsch C.D."/>
            <person name="Kianian S.F."/>
            <person name="Figueroa M."/>
        </authorList>
    </citation>
    <scope>NUCLEOTIDE SEQUENCE [LARGE SCALE GENOMIC DNA]</scope>
    <source>
        <strain evidence="2">12SD80</strain>
    </source>
</reference>
<dbReference type="Proteomes" id="UP000235392">
    <property type="component" value="Unassembled WGS sequence"/>
</dbReference>
<evidence type="ECO:0000256" key="1">
    <source>
        <dbReference type="SAM" id="MobiDB-lite"/>
    </source>
</evidence>
<gene>
    <name evidence="2" type="ORF">PCASD_26244</name>
</gene>
<sequence>MTHRARLCSVRPPRTPCLFSACTTHSARPRSSQPSRARLLPQLGPAQALRQPRTASINLGPRQPPPSPFLQPACFASWDLHLGYNLHPLAQPDLPDLHTHQHLLQPGPSQSLCQTILCKQAPIGPTKLTARHHGKDLPP</sequence>
<evidence type="ECO:0000313" key="2">
    <source>
        <dbReference type="EMBL" id="PLW06319.1"/>
    </source>
</evidence>